<feature type="transmembrane region" description="Helical" evidence="8">
    <location>
        <begin position="778"/>
        <end position="800"/>
    </location>
</feature>
<evidence type="ECO:0000256" key="6">
    <source>
        <dbReference type="SAM" id="Coils"/>
    </source>
</evidence>
<evidence type="ECO:0000256" key="3">
    <source>
        <dbReference type="ARBA" id="ARBA00022692"/>
    </source>
</evidence>
<feature type="transmembrane region" description="Helical" evidence="8">
    <location>
        <begin position="667"/>
        <end position="692"/>
    </location>
</feature>
<evidence type="ECO:0000256" key="4">
    <source>
        <dbReference type="ARBA" id="ARBA00022989"/>
    </source>
</evidence>
<feature type="compositionally biased region" description="Low complexity" evidence="7">
    <location>
        <begin position="851"/>
        <end position="867"/>
    </location>
</feature>
<dbReference type="Pfam" id="PF03176">
    <property type="entry name" value="MMPL"/>
    <property type="match status" value="2"/>
</dbReference>
<keyword evidence="5 8" id="KW-0472">Membrane</keyword>
<feature type="transmembrane region" description="Helical" evidence="8">
    <location>
        <begin position="296"/>
        <end position="317"/>
    </location>
</feature>
<dbReference type="InterPro" id="IPR001036">
    <property type="entry name" value="Acrflvin-R"/>
</dbReference>
<keyword evidence="11" id="KW-1185">Reference proteome</keyword>
<dbReference type="PROSITE" id="PS50156">
    <property type="entry name" value="SSD"/>
    <property type="match status" value="1"/>
</dbReference>
<dbReference type="RefSeq" id="WP_157429134.1">
    <property type="nucleotide sequence ID" value="NZ_BAAANK010000001.1"/>
</dbReference>
<keyword evidence="3 8" id="KW-0812">Transmembrane</keyword>
<keyword evidence="2" id="KW-1003">Cell membrane</keyword>
<keyword evidence="4 8" id="KW-1133">Transmembrane helix</keyword>
<evidence type="ECO:0000256" key="2">
    <source>
        <dbReference type="ARBA" id="ARBA00022475"/>
    </source>
</evidence>
<dbReference type="Gene3D" id="1.20.1640.10">
    <property type="entry name" value="Multidrug efflux transporter AcrB transmembrane domain"/>
    <property type="match status" value="2"/>
</dbReference>
<feature type="transmembrane region" description="Helical" evidence="8">
    <location>
        <begin position="484"/>
        <end position="503"/>
    </location>
</feature>
<feature type="transmembrane region" description="Helical" evidence="8">
    <location>
        <begin position="641"/>
        <end position="660"/>
    </location>
</feature>
<protein>
    <submittedName>
        <fullName evidence="10">MMPL family transporter</fullName>
    </submittedName>
</protein>
<dbReference type="PRINTS" id="PR00702">
    <property type="entry name" value="ACRIFLAVINRP"/>
</dbReference>
<feature type="coiled-coil region" evidence="6">
    <location>
        <begin position="117"/>
        <end position="210"/>
    </location>
</feature>
<feature type="domain" description="SSD" evidence="9">
    <location>
        <begin position="326"/>
        <end position="451"/>
    </location>
</feature>
<accession>A0ABN2MG98</accession>
<feature type="transmembrane region" description="Helical" evidence="8">
    <location>
        <begin position="400"/>
        <end position="423"/>
    </location>
</feature>
<proteinExistence type="predicted"/>
<sequence length="881" mass="91597">MAELLYRLGKFSARRAWVVVAAWTVVLAIAVGGFLVGFNGLTTSFDVPGTASGEVIADLEEKMPEYSGGAGTVVFTTTDGSALTDEQQSEISDLVADRGDLIDVEDVVDPFEAQQQLEDQQQQLADGQQQIEDGRAQLDAGQAQLDAGSAQLEAGQAQLDAGRAQLDAAREQAVAAGAPTDELDAQQAQLDAQQAQLDAQRETLSAEQAKLDEGRTELEDQAGQADLGGELLGYADGIRLVSEDGSTAIANVSFTVPRLELSEEAKQSVIDHFSAEPVEGVSVSFSTDISQGVPELFGIGEAVGLVIAAIVLLVMLGSVIAASLPLVTAIFGVAVAILGSLAFSGVVDMASVTPMLAVMLGLAVGIDYSLFVVNRHRKQLLQGAEVVESIGLANGTSGNAVVFAGATVIVALLALNVTGVPFLGLMGTVGAVAVAVAVLISTTLTPALLGLLGMRILRRRVREHLGEGNRHAPPVVKAMPTWRAVLTGVVTILALLVVAIPSLSMRVGLPDGSSEPHDSAAYEAFTVTEEQFGPGANSPLLVTATLPDGTADEDVLALQVDIASTLAAQEDVVSVAAVDVSDDNSLAVFQVLPAEGPNDASTEQLVRDLRELPPIDDDIVLGVAGQAAINIDISEGLADVLPLYLVVVVGLSLLIMILVFRSLLVPIIATGGFILSLFATYGAIVAVFQWGWFAEPLGISTGPILSFLPVILVGILFGLAMDYQLFLATGMREAYVHGSSARLAVAQGLRAGRSVVIAAGLIMVSVFGGFIFSESTMIRSIGFGLAFGVLVDAFVVRMLLMPAIMHLLGRSAWWIPKWLDRIMPDVDVEGAALERRHHLVTAEDDADAADAADSVAATAAPAPAAGRADGESPAARTSASD</sequence>
<dbReference type="PANTHER" id="PTHR33406">
    <property type="entry name" value="MEMBRANE PROTEIN MJ1562-RELATED"/>
    <property type="match status" value="1"/>
</dbReference>
<comment type="subcellular location">
    <subcellularLocation>
        <location evidence="1">Cell membrane</location>
        <topology evidence="1">Multi-pass membrane protein</topology>
    </subcellularLocation>
</comment>
<dbReference type="Gene3D" id="1.10.287.1490">
    <property type="match status" value="1"/>
</dbReference>
<feature type="transmembrane region" description="Helical" evidence="8">
    <location>
        <begin position="429"/>
        <end position="452"/>
    </location>
</feature>
<evidence type="ECO:0000256" key="1">
    <source>
        <dbReference type="ARBA" id="ARBA00004651"/>
    </source>
</evidence>
<reference evidence="10 11" key="1">
    <citation type="journal article" date="2019" name="Int. J. Syst. Evol. Microbiol.">
        <title>The Global Catalogue of Microorganisms (GCM) 10K type strain sequencing project: providing services to taxonomists for standard genome sequencing and annotation.</title>
        <authorList>
            <consortium name="The Broad Institute Genomics Platform"/>
            <consortium name="The Broad Institute Genome Sequencing Center for Infectious Disease"/>
            <person name="Wu L."/>
            <person name="Ma J."/>
        </authorList>
    </citation>
    <scope>NUCLEOTIDE SEQUENCE [LARGE SCALE GENOMIC DNA]</scope>
    <source>
        <strain evidence="10 11">JCM 14323</strain>
    </source>
</reference>
<comment type="caution">
    <text evidence="10">The sequence shown here is derived from an EMBL/GenBank/DDBJ whole genome shotgun (WGS) entry which is preliminary data.</text>
</comment>
<evidence type="ECO:0000313" key="10">
    <source>
        <dbReference type="EMBL" id="GAA1825773.1"/>
    </source>
</evidence>
<name>A0ABN2MG98_9MICO</name>
<dbReference type="EMBL" id="BAAANK010000001">
    <property type="protein sequence ID" value="GAA1825773.1"/>
    <property type="molecule type" value="Genomic_DNA"/>
</dbReference>
<dbReference type="SUPFAM" id="SSF82866">
    <property type="entry name" value="Multidrug efflux transporter AcrB transmembrane domain"/>
    <property type="match status" value="2"/>
</dbReference>
<feature type="transmembrane region" description="Helical" evidence="8">
    <location>
        <begin position="16"/>
        <end position="38"/>
    </location>
</feature>
<evidence type="ECO:0000256" key="5">
    <source>
        <dbReference type="ARBA" id="ARBA00023136"/>
    </source>
</evidence>
<evidence type="ECO:0000313" key="11">
    <source>
        <dbReference type="Proteomes" id="UP001501746"/>
    </source>
</evidence>
<feature type="transmembrane region" description="Helical" evidence="8">
    <location>
        <begin position="324"/>
        <end position="346"/>
    </location>
</feature>
<dbReference type="InterPro" id="IPR050545">
    <property type="entry name" value="Mycobact_MmpL"/>
</dbReference>
<dbReference type="Proteomes" id="UP001501746">
    <property type="component" value="Unassembled WGS sequence"/>
</dbReference>
<feature type="transmembrane region" description="Helical" evidence="8">
    <location>
        <begin position="704"/>
        <end position="730"/>
    </location>
</feature>
<keyword evidence="6" id="KW-0175">Coiled coil</keyword>
<evidence type="ECO:0000256" key="8">
    <source>
        <dbReference type="SAM" id="Phobius"/>
    </source>
</evidence>
<dbReference type="InterPro" id="IPR000731">
    <property type="entry name" value="SSD"/>
</dbReference>
<gene>
    <name evidence="10" type="ORF">GCM10009750_06260</name>
</gene>
<evidence type="ECO:0000259" key="9">
    <source>
        <dbReference type="PROSITE" id="PS50156"/>
    </source>
</evidence>
<organism evidence="10 11">
    <name type="scientific">Agromyces salentinus</name>
    <dbReference type="NCBI Taxonomy" id="269421"/>
    <lineage>
        <taxon>Bacteria</taxon>
        <taxon>Bacillati</taxon>
        <taxon>Actinomycetota</taxon>
        <taxon>Actinomycetes</taxon>
        <taxon>Micrococcales</taxon>
        <taxon>Microbacteriaceae</taxon>
        <taxon>Agromyces</taxon>
    </lineage>
</organism>
<feature type="transmembrane region" description="Helical" evidence="8">
    <location>
        <begin position="751"/>
        <end position="772"/>
    </location>
</feature>
<dbReference type="InterPro" id="IPR004869">
    <property type="entry name" value="MMPL_dom"/>
</dbReference>
<feature type="region of interest" description="Disordered" evidence="7">
    <location>
        <begin position="850"/>
        <end position="881"/>
    </location>
</feature>
<evidence type="ECO:0000256" key="7">
    <source>
        <dbReference type="SAM" id="MobiDB-lite"/>
    </source>
</evidence>
<feature type="transmembrane region" description="Helical" evidence="8">
    <location>
        <begin position="352"/>
        <end position="373"/>
    </location>
</feature>
<dbReference type="PANTHER" id="PTHR33406:SF13">
    <property type="entry name" value="MEMBRANE PROTEIN YDFJ"/>
    <property type="match status" value="1"/>
</dbReference>